<gene>
    <name evidence="1" type="ORF">BDN72DRAFT_905111</name>
</gene>
<proteinExistence type="predicted"/>
<sequence>MDPVPHPSLCKNSSLPRLPIELQDEIFRLAARKNPEIAATLAQVSKWVAERVYPILYEIVFFENPVNEFHIFDPPPIAKRSFDIDDILKQHGRHVRCLWLDPPQDRKYYDFNVGSVFKSCPSLKNLSLGYACSVQVLRTIEEGLPNLERLWGMLKLCPDSLSALKPTHKRLTHLYLFEIYHWDTLPTFLLGLPSLTHLGVNDVAECDMVEEGLKGCKQLQAVLLVADDEDTEETCMATTSEVNSEDERIVFVTVSPFSNWLSGARGGFDMWELADRIILERRKRREGNGT</sequence>
<protein>
    <submittedName>
        <fullName evidence="1">Uncharacterized protein</fullName>
    </submittedName>
</protein>
<organism evidence="1 2">
    <name type="scientific">Pluteus cervinus</name>
    <dbReference type="NCBI Taxonomy" id="181527"/>
    <lineage>
        <taxon>Eukaryota</taxon>
        <taxon>Fungi</taxon>
        <taxon>Dikarya</taxon>
        <taxon>Basidiomycota</taxon>
        <taxon>Agaricomycotina</taxon>
        <taxon>Agaricomycetes</taxon>
        <taxon>Agaricomycetidae</taxon>
        <taxon>Agaricales</taxon>
        <taxon>Pluteineae</taxon>
        <taxon>Pluteaceae</taxon>
        <taxon>Pluteus</taxon>
    </lineage>
</organism>
<dbReference type="EMBL" id="ML208801">
    <property type="protein sequence ID" value="TFK60271.1"/>
    <property type="molecule type" value="Genomic_DNA"/>
</dbReference>
<keyword evidence="2" id="KW-1185">Reference proteome</keyword>
<evidence type="ECO:0000313" key="2">
    <source>
        <dbReference type="Proteomes" id="UP000308600"/>
    </source>
</evidence>
<dbReference type="Proteomes" id="UP000308600">
    <property type="component" value="Unassembled WGS sequence"/>
</dbReference>
<reference evidence="1 2" key="1">
    <citation type="journal article" date="2019" name="Nat. Ecol. Evol.">
        <title>Megaphylogeny resolves global patterns of mushroom evolution.</title>
        <authorList>
            <person name="Varga T."/>
            <person name="Krizsan K."/>
            <person name="Foldi C."/>
            <person name="Dima B."/>
            <person name="Sanchez-Garcia M."/>
            <person name="Sanchez-Ramirez S."/>
            <person name="Szollosi G.J."/>
            <person name="Szarkandi J.G."/>
            <person name="Papp V."/>
            <person name="Albert L."/>
            <person name="Andreopoulos W."/>
            <person name="Angelini C."/>
            <person name="Antonin V."/>
            <person name="Barry K.W."/>
            <person name="Bougher N.L."/>
            <person name="Buchanan P."/>
            <person name="Buyck B."/>
            <person name="Bense V."/>
            <person name="Catcheside P."/>
            <person name="Chovatia M."/>
            <person name="Cooper J."/>
            <person name="Damon W."/>
            <person name="Desjardin D."/>
            <person name="Finy P."/>
            <person name="Geml J."/>
            <person name="Haridas S."/>
            <person name="Hughes K."/>
            <person name="Justo A."/>
            <person name="Karasinski D."/>
            <person name="Kautmanova I."/>
            <person name="Kiss B."/>
            <person name="Kocsube S."/>
            <person name="Kotiranta H."/>
            <person name="LaButti K.M."/>
            <person name="Lechner B.E."/>
            <person name="Liimatainen K."/>
            <person name="Lipzen A."/>
            <person name="Lukacs Z."/>
            <person name="Mihaltcheva S."/>
            <person name="Morgado L.N."/>
            <person name="Niskanen T."/>
            <person name="Noordeloos M.E."/>
            <person name="Ohm R.A."/>
            <person name="Ortiz-Santana B."/>
            <person name="Ovrebo C."/>
            <person name="Racz N."/>
            <person name="Riley R."/>
            <person name="Savchenko A."/>
            <person name="Shiryaev A."/>
            <person name="Soop K."/>
            <person name="Spirin V."/>
            <person name="Szebenyi C."/>
            <person name="Tomsovsky M."/>
            <person name="Tulloss R.E."/>
            <person name="Uehling J."/>
            <person name="Grigoriev I.V."/>
            <person name="Vagvolgyi C."/>
            <person name="Papp T."/>
            <person name="Martin F.M."/>
            <person name="Miettinen O."/>
            <person name="Hibbett D.S."/>
            <person name="Nagy L.G."/>
        </authorList>
    </citation>
    <scope>NUCLEOTIDE SEQUENCE [LARGE SCALE GENOMIC DNA]</scope>
    <source>
        <strain evidence="1 2">NL-1719</strain>
    </source>
</reference>
<accession>A0ACD3A3P6</accession>
<name>A0ACD3A3P6_9AGAR</name>
<evidence type="ECO:0000313" key="1">
    <source>
        <dbReference type="EMBL" id="TFK60271.1"/>
    </source>
</evidence>